<dbReference type="PROSITE" id="PS50003">
    <property type="entry name" value="PH_DOMAIN"/>
    <property type="match status" value="1"/>
</dbReference>
<keyword evidence="4" id="KW-1185">Reference proteome</keyword>
<feature type="compositionally biased region" description="Polar residues" evidence="1">
    <location>
        <begin position="1088"/>
        <end position="1105"/>
    </location>
</feature>
<dbReference type="SMART" id="SM00233">
    <property type="entry name" value="PH"/>
    <property type="match status" value="2"/>
</dbReference>
<accession>A0AAE1AHW7</accession>
<feature type="compositionally biased region" description="Basic and acidic residues" evidence="1">
    <location>
        <begin position="512"/>
        <end position="522"/>
    </location>
</feature>
<evidence type="ECO:0000313" key="3">
    <source>
        <dbReference type="EMBL" id="KAK3787536.1"/>
    </source>
</evidence>
<sequence length="1385" mass="152044">MAYISPRSPYPISSIIGDSIDSSGQSIDGNNNNETVVNNDSSYDDRCGEALEKRCMSPEAEIGLIPQYGRSRDWSHDQSSPTISRFPSDERGRGRSRERLVSRKKFDSPDMQTSRQVMVGASKQGREIGHKEGEGQGVKDTARVITRRRPSPTRLTAPCPPSPRSCPSPAPKPVSTSDVRPADVEGWLLDQLRGRPVWCVLSDLLFCVFERPDAETSKQVLVLPGCTVRVLEFKSAHLHLDKRRLLHGARLDSTASSSSAASYCTVINGKDDNNNKHSKDLSMCNGNVVATDDEVKSKGFSPRPLDGPNSSNAGSISSTSSYQSVTDGRTRGGSTGSVGSSSSSSSNIPNTLGLGNSKTVSGVDRFQFVLENSVTRQKHMFAVASRVELDLWTNALYKACSLDIASKVSGISNQNVHQEEQGKNCTHRKGRSVGVEDIILSDRSETSPLNGIATNGTSPRWKVKPVEDSISPTYTPRQTLPSRIDVHSLSLSLTSPHDVSKETVDEIRRKLKKDNQHVDGVELKPTPLKATHQLDESNAESTVVDASKIKSTATSNNGESPRKGRQFFKGRSPLDVLLGRKKRSSSADDAYNRNRKLFPVYKRSEDSLSNPSFSPRQAGSTSSQQSQESSQSSHSQHGQHTHDSSFSNSSVDSRDSPRKKQSVSRSSKHRGGGPLARSWDPDMKTSRGFGASIRRTASDLKERVFGGSNTLLSSTKTSENPNSGSKPPGLKFKDLTDARVKGYLQYRVAFKFVKVFCVLSKGCFYAFKSGKHEEVPLLAMVLSPCTVTYVVESELVLHRKKSKQKQRIFAFKLSQPHCKSIYACADDHQTLMQWVMAIQGEACRVQVDEELAAEIREKPSSLKKKQEKGLSGQASLQEHNLEPSSLTKKHQVNQLEHRLSCPSFDGAELGLDKSSQALSSRAETLNGLITPRRGAGLSSINPQQAQGRGKGERSRESASIALHRSKSDKDIDLIFQSIKTNKEKSKKDEDCDKVVNDKSSQCKTDGGIGSENKTSFRPSRDVRDIISAYQTHHSPYSVYQLNKKVDNSSNRTEIDPSSIDNIRHPTQHHLRLDLSGLADDNDILDMDTSSTDVANSSQGAPQSYSYRGEDNYHTGQAEETFRSATSPEKFPWKPNVKRTSSLNNTPATSVTRSSLSRSSLLPSKSGVSAGIDGKSSSPPTSHKKQTQSSKLTSFFSTSDFDAEQGYSSYSNFPGLKETRNQESRYTINRALGFDSEDFNPGGDIISPPPLFRCSEPGSTNLTLTQTPQDQQAAPGGTSSPQVPPQPIPEGERPRHLPFPLATQPAVREAWSRDEDYLLGVLRDRLRRRRRTSRQREPDLGGEAGLGPVIIQLAVARFLVNRGNNSGKQELPNLLSTFTLCVDRKE</sequence>
<feature type="compositionally biased region" description="Polar residues" evidence="1">
    <location>
        <begin position="549"/>
        <end position="559"/>
    </location>
</feature>
<feature type="region of interest" description="Disordered" evidence="1">
    <location>
        <begin position="997"/>
        <end position="1017"/>
    </location>
</feature>
<feature type="region of interest" description="Disordered" evidence="1">
    <location>
        <begin position="710"/>
        <end position="730"/>
    </location>
</feature>
<feature type="region of interest" description="Disordered" evidence="1">
    <location>
        <begin position="602"/>
        <end position="687"/>
    </location>
</feature>
<evidence type="ECO:0000259" key="2">
    <source>
        <dbReference type="PROSITE" id="PS50003"/>
    </source>
</evidence>
<proteinExistence type="predicted"/>
<gene>
    <name evidence="3" type="ORF">RRG08_014153</name>
</gene>
<organism evidence="3 4">
    <name type="scientific">Elysia crispata</name>
    <name type="common">lettuce slug</name>
    <dbReference type="NCBI Taxonomy" id="231223"/>
    <lineage>
        <taxon>Eukaryota</taxon>
        <taxon>Metazoa</taxon>
        <taxon>Spiralia</taxon>
        <taxon>Lophotrochozoa</taxon>
        <taxon>Mollusca</taxon>
        <taxon>Gastropoda</taxon>
        <taxon>Heterobranchia</taxon>
        <taxon>Euthyneura</taxon>
        <taxon>Panpulmonata</taxon>
        <taxon>Sacoglossa</taxon>
        <taxon>Placobranchoidea</taxon>
        <taxon>Plakobranchidae</taxon>
        <taxon>Elysia</taxon>
    </lineage>
</organism>
<feature type="domain" description="PH" evidence="2">
    <location>
        <begin position="737"/>
        <end position="843"/>
    </location>
</feature>
<feature type="compositionally biased region" description="Low complexity" evidence="1">
    <location>
        <begin position="310"/>
        <end position="327"/>
    </location>
</feature>
<feature type="compositionally biased region" description="Basic and acidic residues" evidence="1">
    <location>
        <begin position="87"/>
        <end position="108"/>
    </location>
</feature>
<name>A0AAE1AHW7_9GAST</name>
<dbReference type="Gene3D" id="2.30.29.30">
    <property type="entry name" value="Pleckstrin-homology domain (PH domain)/Phosphotyrosine-binding domain (PTB)"/>
    <property type="match status" value="1"/>
</dbReference>
<feature type="compositionally biased region" description="Polar residues" evidence="1">
    <location>
        <begin position="1137"/>
        <end position="1147"/>
    </location>
</feature>
<dbReference type="EMBL" id="JAWDGP010001863">
    <property type="protein sequence ID" value="KAK3787536.1"/>
    <property type="molecule type" value="Genomic_DNA"/>
</dbReference>
<feature type="compositionally biased region" description="Polar residues" evidence="1">
    <location>
        <begin position="710"/>
        <end position="725"/>
    </location>
</feature>
<feature type="compositionally biased region" description="Low complexity" evidence="1">
    <location>
        <begin position="620"/>
        <end position="651"/>
    </location>
</feature>
<evidence type="ECO:0000313" key="4">
    <source>
        <dbReference type="Proteomes" id="UP001283361"/>
    </source>
</evidence>
<feature type="region of interest" description="Disordered" evidence="1">
    <location>
        <begin position="1088"/>
        <end position="1190"/>
    </location>
</feature>
<feature type="compositionally biased region" description="Polar residues" evidence="1">
    <location>
        <begin position="872"/>
        <end position="886"/>
    </location>
</feature>
<feature type="compositionally biased region" description="Polar residues" evidence="1">
    <location>
        <begin position="607"/>
        <end position="619"/>
    </location>
</feature>
<feature type="compositionally biased region" description="Pro residues" evidence="1">
    <location>
        <begin position="158"/>
        <end position="172"/>
    </location>
</feature>
<reference evidence="3" key="1">
    <citation type="journal article" date="2023" name="G3 (Bethesda)">
        <title>A reference genome for the long-term kleptoplast-retaining sea slug Elysia crispata morphotype clarki.</title>
        <authorList>
            <person name="Eastman K.E."/>
            <person name="Pendleton A.L."/>
            <person name="Shaikh M.A."/>
            <person name="Suttiyut T."/>
            <person name="Ogas R."/>
            <person name="Tomko P."/>
            <person name="Gavelis G."/>
            <person name="Widhalm J.R."/>
            <person name="Wisecaver J.H."/>
        </authorList>
    </citation>
    <scope>NUCLEOTIDE SEQUENCE</scope>
    <source>
        <strain evidence="3">ECLA1</strain>
    </source>
</reference>
<comment type="caution">
    <text evidence="3">The sequence shown here is derived from an EMBL/GenBank/DDBJ whole genome shotgun (WGS) entry which is preliminary data.</text>
</comment>
<protein>
    <recommendedName>
        <fullName evidence="2">PH domain-containing protein</fullName>
    </recommendedName>
</protein>
<dbReference type="InterPro" id="IPR011993">
    <property type="entry name" value="PH-like_dom_sf"/>
</dbReference>
<feature type="region of interest" description="Disordered" evidence="1">
    <location>
        <begin position="858"/>
        <end position="890"/>
    </location>
</feature>
<feature type="compositionally biased region" description="Polar residues" evidence="1">
    <location>
        <begin position="1256"/>
        <end position="1280"/>
    </location>
</feature>
<dbReference type="InterPro" id="IPR001849">
    <property type="entry name" value="PH_domain"/>
</dbReference>
<dbReference type="Proteomes" id="UP001283361">
    <property type="component" value="Unassembled WGS sequence"/>
</dbReference>
<feature type="compositionally biased region" description="Basic and acidic residues" evidence="1">
    <location>
        <begin position="124"/>
        <end position="134"/>
    </location>
</feature>
<feature type="region of interest" description="Disordered" evidence="1">
    <location>
        <begin position="929"/>
        <end position="963"/>
    </location>
</feature>
<feature type="region of interest" description="Disordered" evidence="1">
    <location>
        <begin position="58"/>
        <end position="179"/>
    </location>
</feature>
<feature type="region of interest" description="Disordered" evidence="1">
    <location>
        <begin position="1"/>
        <end position="45"/>
    </location>
</feature>
<feature type="region of interest" description="Disordered" evidence="1">
    <location>
        <begin position="512"/>
        <end position="572"/>
    </location>
</feature>
<feature type="compositionally biased region" description="Low complexity" evidence="1">
    <location>
        <begin position="337"/>
        <end position="346"/>
    </location>
</feature>
<feature type="compositionally biased region" description="Low complexity" evidence="1">
    <location>
        <begin position="1148"/>
        <end position="1168"/>
    </location>
</feature>
<dbReference type="SUPFAM" id="SSF50729">
    <property type="entry name" value="PH domain-like"/>
    <property type="match status" value="2"/>
</dbReference>
<dbReference type="Pfam" id="PF00169">
    <property type="entry name" value="PH"/>
    <property type="match status" value="1"/>
</dbReference>
<feature type="compositionally biased region" description="Low complexity" evidence="1">
    <location>
        <begin position="1"/>
        <end position="39"/>
    </location>
</feature>
<feature type="compositionally biased region" description="Polar residues" evidence="1">
    <location>
        <begin position="1174"/>
        <end position="1190"/>
    </location>
</feature>
<feature type="compositionally biased region" description="Basic residues" evidence="1">
    <location>
        <begin position="659"/>
        <end position="671"/>
    </location>
</feature>
<feature type="region of interest" description="Disordered" evidence="1">
    <location>
        <begin position="1232"/>
        <end position="1297"/>
    </location>
</feature>
<evidence type="ECO:0000256" key="1">
    <source>
        <dbReference type="SAM" id="MobiDB-lite"/>
    </source>
</evidence>
<feature type="region of interest" description="Disordered" evidence="1">
    <location>
        <begin position="295"/>
        <end position="356"/>
    </location>
</feature>
<feature type="compositionally biased region" description="Polar residues" evidence="1">
    <location>
        <begin position="347"/>
        <end position="356"/>
    </location>
</feature>